<feature type="domain" description="NnrU" evidence="6">
    <location>
        <begin position="8"/>
        <end position="170"/>
    </location>
</feature>
<evidence type="ECO:0000256" key="2">
    <source>
        <dbReference type="ARBA" id="ARBA00022692"/>
    </source>
</evidence>
<dbReference type="OrthoDB" id="7828645at2"/>
<keyword evidence="8" id="KW-1185">Reference proteome</keyword>
<keyword evidence="2 5" id="KW-0812">Transmembrane</keyword>
<evidence type="ECO:0000259" key="6">
    <source>
        <dbReference type="Pfam" id="PF07298"/>
    </source>
</evidence>
<evidence type="ECO:0000256" key="3">
    <source>
        <dbReference type="ARBA" id="ARBA00022989"/>
    </source>
</evidence>
<accession>A0A419A6J3</accession>
<feature type="transmembrane region" description="Helical" evidence="5">
    <location>
        <begin position="79"/>
        <end position="103"/>
    </location>
</feature>
<reference evidence="8" key="1">
    <citation type="submission" date="2018-09" db="EMBL/GenBank/DDBJ databases">
        <title>Paracoccus onubensis nov. sp. a moderate halophilic bacterium isolated from Gruta de las Maravillas (Aracena, Spain).</title>
        <authorList>
            <person name="Jurado V."/>
            <person name="Gutierrez-Patricio S."/>
            <person name="Gonzalez-Pimentel J.L."/>
            <person name="Miller A.Z."/>
            <person name="Laiz L."/>
            <person name="Saiz-Jimenez C."/>
        </authorList>
    </citation>
    <scope>NUCLEOTIDE SEQUENCE [LARGE SCALE GENOMIC DNA]</scope>
    <source>
        <strain evidence="8">DSM 26381</strain>
    </source>
</reference>
<evidence type="ECO:0000256" key="1">
    <source>
        <dbReference type="ARBA" id="ARBA00004141"/>
    </source>
</evidence>
<dbReference type="AlphaFoldDB" id="A0A419A6J3"/>
<feature type="transmembrane region" description="Helical" evidence="5">
    <location>
        <begin position="145"/>
        <end position="168"/>
    </location>
</feature>
<dbReference type="GO" id="GO:0016020">
    <property type="term" value="C:membrane"/>
    <property type="evidence" value="ECO:0007669"/>
    <property type="project" value="UniProtKB-SubCell"/>
</dbReference>
<dbReference type="EMBL" id="QZEW01000042">
    <property type="protein sequence ID" value="RJL14189.1"/>
    <property type="molecule type" value="Genomic_DNA"/>
</dbReference>
<evidence type="ECO:0000313" key="7">
    <source>
        <dbReference type="EMBL" id="RJL14189.1"/>
    </source>
</evidence>
<comment type="caution">
    <text evidence="7">The sequence shown here is derived from an EMBL/GenBank/DDBJ whole genome shotgun (WGS) entry which is preliminary data.</text>
</comment>
<feature type="transmembrane region" description="Helical" evidence="5">
    <location>
        <begin position="115"/>
        <end position="133"/>
    </location>
</feature>
<feature type="transmembrane region" description="Helical" evidence="5">
    <location>
        <begin position="38"/>
        <end position="59"/>
    </location>
</feature>
<proteinExistence type="predicted"/>
<evidence type="ECO:0000256" key="4">
    <source>
        <dbReference type="ARBA" id="ARBA00023136"/>
    </source>
</evidence>
<evidence type="ECO:0000256" key="5">
    <source>
        <dbReference type="SAM" id="Phobius"/>
    </source>
</evidence>
<evidence type="ECO:0000313" key="8">
    <source>
        <dbReference type="Proteomes" id="UP000283587"/>
    </source>
</evidence>
<dbReference type="Proteomes" id="UP000283587">
    <property type="component" value="Unassembled WGS sequence"/>
</dbReference>
<protein>
    <submittedName>
        <fullName evidence="7">NnrU family protein</fullName>
    </submittedName>
</protein>
<dbReference type="InterPro" id="IPR009915">
    <property type="entry name" value="NnrU_dom"/>
</dbReference>
<gene>
    <name evidence="7" type="ORF">D3P05_11370</name>
</gene>
<name>A0A419A6J3_9RHOB</name>
<comment type="subcellular location">
    <subcellularLocation>
        <location evidence="1">Membrane</location>
        <topology evidence="1">Multi-pass membrane protein</topology>
    </subcellularLocation>
</comment>
<keyword evidence="4 5" id="KW-0472">Membrane</keyword>
<sequence>MDGWGEYLAAWAAFLGAHVIPAMPRIRARLVAHLGRRAYLAGFSLLSLGLLYWLILAAGRAPYVALWEAGGWSRWLVNLAMPLAILSGVMAAGLSGLVLAFAIWAGAHLVANGDLAHAGFFGGMLVFALLGLLRSGLPAGFRVTLPRLVLAVLIWAALLHLHPLVIGVSPLPV</sequence>
<feature type="transmembrane region" description="Helical" evidence="5">
    <location>
        <begin position="6"/>
        <end position="26"/>
    </location>
</feature>
<keyword evidence="3 5" id="KW-1133">Transmembrane helix</keyword>
<dbReference type="Pfam" id="PF07298">
    <property type="entry name" value="NnrU"/>
    <property type="match status" value="1"/>
</dbReference>
<organism evidence="7 8">
    <name type="scientific">Paracoccus siganidrum</name>
    <dbReference type="NCBI Taxonomy" id="1276757"/>
    <lineage>
        <taxon>Bacteria</taxon>
        <taxon>Pseudomonadati</taxon>
        <taxon>Pseudomonadota</taxon>
        <taxon>Alphaproteobacteria</taxon>
        <taxon>Rhodobacterales</taxon>
        <taxon>Paracoccaceae</taxon>
        <taxon>Paracoccus</taxon>
    </lineage>
</organism>